<organism evidence="2 3">
    <name type="scientific">Nocardioides endophyticus</name>
    <dbReference type="NCBI Taxonomy" id="1353775"/>
    <lineage>
        <taxon>Bacteria</taxon>
        <taxon>Bacillati</taxon>
        <taxon>Actinomycetota</taxon>
        <taxon>Actinomycetes</taxon>
        <taxon>Propionibacteriales</taxon>
        <taxon>Nocardioidaceae</taxon>
        <taxon>Nocardioides</taxon>
    </lineage>
</organism>
<feature type="transmembrane region" description="Helical" evidence="1">
    <location>
        <begin position="132"/>
        <end position="149"/>
    </location>
</feature>
<feature type="transmembrane region" description="Helical" evidence="1">
    <location>
        <begin position="161"/>
        <end position="189"/>
    </location>
</feature>
<evidence type="ECO:0000313" key="2">
    <source>
        <dbReference type="EMBL" id="GAA4759085.1"/>
    </source>
</evidence>
<comment type="caution">
    <text evidence="2">The sequence shown here is derived from an EMBL/GenBank/DDBJ whole genome shotgun (WGS) entry which is preliminary data.</text>
</comment>
<keyword evidence="1" id="KW-1133">Transmembrane helix</keyword>
<evidence type="ECO:0008006" key="4">
    <source>
        <dbReference type="Google" id="ProtNLM"/>
    </source>
</evidence>
<protein>
    <recommendedName>
        <fullName evidence="4">Glycosyltransferase RgtA/B/C/D-like domain-containing protein</fullName>
    </recommendedName>
</protein>
<reference evidence="3" key="1">
    <citation type="journal article" date="2019" name="Int. J. Syst. Evol. Microbiol.">
        <title>The Global Catalogue of Microorganisms (GCM) 10K type strain sequencing project: providing services to taxonomists for standard genome sequencing and annotation.</title>
        <authorList>
            <consortium name="The Broad Institute Genomics Platform"/>
            <consortium name="The Broad Institute Genome Sequencing Center for Infectious Disease"/>
            <person name="Wu L."/>
            <person name="Ma J."/>
        </authorList>
    </citation>
    <scope>NUCLEOTIDE SEQUENCE [LARGE SCALE GENOMIC DNA]</scope>
    <source>
        <strain evidence="3">JCM 18532</strain>
    </source>
</reference>
<evidence type="ECO:0000313" key="3">
    <source>
        <dbReference type="Proteomes" id="UP001499882"/>
    </source>
</evidence>
<keyword evidence="1" id="KW-0472">Membrane</keyword>
<feature type="transmembrane region" description="Helical" evidence="1">
    <location>
        <begin position="103"/>
        <end position="126"/>
    </location>
</feature>
<keyword evidence="1" id="KW-0812">Transmembrane</keyword>
<sequence length="586" mass="63835">MLASGLLLVAASTAFRVWQLHGAWFFFDDFYFIQRALDGPLTWTYLVKPYNGHLMPAGALVTWLNAHADPMSFTYPAVEIIVCFALTGLAMLRLVLRLFGARWAVLVPLTIFLFSPMLIPATIWWAAAVNQIPMMLAIIMALSSFVAYLRRPRWTSLAATFAWMVVGLLFVERTLVGFAVLWLVALLYFTAGTFPDRLRQLWTRYRGAVVTQVVVVVAYLAAYVPFALNFDAGSVRSKPLFGVLRELAGTAFPIGAVGGPVDWKVSGVTQSEVHPSQLLLALSWIVLLVVVVASAMTRRHGLRAWLIPVVGLLANAALISVSRAIYFGSAIALDYRFQTESALTLSLAVGLAFLSVPGAAQSAEPRPSATWSITTPSWAVSAMIGYLVLATASTASYPLRNLTDTSPERYYDNVAASMRAEPDAQLMNLTVPDWLWAPLAYPTNTYRSMFPMLSPGPSVSTTVTDQGRIVDDSGTFRPIQFTPARAQLTHVGPDGCFGTARRTTSRFSLDGPVLGPEWFLRLRYAASEDSTATIGIGDREVDVPLEKGGHTLVTPAPGAYSSITIRVQSGVACLERLEIGEVSPGR</sequence>
<evidence type="ECO:0000256" key="1">
    <source>
        <dbReference type="SAM" id="Phobius"/>
    </source>
</evidence>
<keyword evidence="3" id="KW-1185">Reference proteome</keyword>
<dbReference type="Proteomes" id="UP001499882">
    <property type="component" value="Unassembled WGS sequence"/>
</dbReference>
<feature type="transmembrane region" description="Helical" evidence="1">
    <location>
        <begin position="73"/>
        <end position="96"/>
    </location>
</feature>
<name>A0ABP8ZKY1_9ACTN</name>
<gene>
    <name evidence="2" type="ORF">GCM10023350_51360</name>
</gene>
<feature type="transmembrane region" description="Helical" evidence="1">
    <location>
        <begin position="209"/>
        <end position="228"/>
    </location>
</feature>
<feature type="transmembrane region" description="Helical" evidence="1">
    <location>
        <begin position="278"/>
        <end position="296"/>
    </location>
</feature>
<accession>A0ABP8ZKY1</accession>
<proteinExistence type="predicted"/>
<feature type="transmembrane region" description="Helical" evidence="1">
    <location>
        <begin position="302"/>
        <end position="321"/>
    </location>
</feature>
<dbReference type="EMBL" id="BAABKN010000036">
    <property type="protein sequence ID" value="GAA4759085.1"/>
    <property type="molecule type" value="Genomic_DNA"/>
</dbReference>